<accession>A0A8S4SLH4</accession>
<gene>
    <name evidence="1" type="primary">jg8334</name>
    <name evidence="1" type="ORF">PAEG_LOCUS25650</name>
</gene>
<evidence type="ECO:0000313" key="1">
    <source>
        <dbReference type="EMBL" id="CAH2267070.1"/>
    </source>
</evidence>
<comment type="caution">
    <text evidence="1">The sequence shown here is derived from an EMBL/GenBank/DDBJ whole genome shotgun (WGS) entry which is preliminary data.</text>
</comment>
<evidence type="ECO:0000313" key="2">
    <source>
        <dbReference type="Proteomes" id="UP000838756"/>
    </source>
</evidence>
<dbReference type="Proteomes" id="UP000838756">
    <property type="component" value="Unassembled WGS sequence"/>
</dbReference>
<protein>
    <submittedName>
        <fullName evidence="1">Jg8334 protein</fullName>
    </submittedName>
</protein>
<sequence>MGMAVVLDSDPQGRSVEVKPQGLVTGLFAASAVDENQTMNSYTPETGQISLALTVKENIVWKPACLRVLQSVLKGVWSPPIRTGVAWWITA</sequence>
<keyword evidence="2" id="KW-1185">Reference proteome</keyword>
<dbReference type="OrthoDB" id="16520at2759"/>
<organism evidence="1 2">
    <name type="scientific">Pararge aegeria aegeria</name>
    <dbReference type="NCBI Taxonomy" id="348720"/>
    <lineage>
        <taxon>Eukaryota</taxon>
        <taxon>Metazoa</taxon>
        <taxon>Ecdysozoa</taxon>
        <taxon>Arthropoda</taxon>
        <taxon>Hexapoda</taxon>
        <taxon>Insecta</taxon>
        <taxon>Pterygota</taxon>
        <taxon>Neoptera</taxon>
        <taxon>Endopterygota</taxon>
        <taxon>Lepidoptera</taxon>
        <taxon>Glossata</taxon>
        <taxon>Ditrysia</taxon>
        <taxon>Papilionoidea</taxon>
        <taxon>Nymphalidae</taxon>
        <taxon>Satyrinae</taxon>
        <taxon>Satyrini</taxon>
        <taxon>Parargina</taxon>
        <taxon>Pararge</taxon>
    </lineage>
</organism>
<reference evidence="1" key="1">
    <citation type="submission" date="2022-03" db="EMBL/GenBank/DDBJ databases">
        <authorList>
            <person name="Lindestad O."/>
        </authorList>
    </citation>
    <scope>NUCLEOTIDE SEQUENCE</scope>
</reference>
<name>A0A8S4SLH4_9NEOP</name>
<dbReference type="AlphaFoldDB" id="A0A8S4SLH4"/>
<proteinExistence type="predicted"/>
<dbReference type="EMBL" id="CAKXAJ010026346">
    <property type="protein sequence ID" value="CAH2267070.1"/>
    <property type="molecule type" value="Genomic_DNA"/>
</dbReference>